<dbReference type="PROSITE" id="PS50296">
    <property type="entry name" value="SUI1"/>
    <property type="match status" value="1"/>
</dbReference>
<dbReference type="Gene3D" id="3.30.780.10">
    <property type="entry name" value="SUI1-like domain"/>
    <property type="match status" value="1"/>
</dbReference>
<accession>A0A6C0DA48</accession>
<feature type="domain" description="SUI1" evidence="1">
    <location>
        <begin position="26"/>
        <end position="94"/>
    </location>
</feature>
<dbReference type="SUPFAM" id="SSF55159">
    <property type="entry name" value="eIF1-like"/>
    <property type="match status" value="1"/>
</dbReference>
<evidence type="ECO:0000259" key="1">
    <source>
        <dbReference type="PROSITE" id="PS50296"/>
    </source>
</evidence>
<dbReference type="InterPro" id="IPR001950">
    <property type="entry name" value="SUI1"/>
</dbReference>
<dbReference type="Pfam" id="PF01253">
    <property type="entry name" value="SUI1"/>
    <property type="match status" value="1"/>
</dbReference>
<evidence type="ECO:0000313" key="2">
    <source>
        <dbReference type="EMBL" id="QHT13240.1"/>
    </source>
</evidence>
<dbReference type="EMBL" id="MN739564">
    <property type="protein sequence ID" value="QHT13240.1"/>
    <property type="molecule type" value="Genomic_DNA"/>
</dbReference>
<sequence length="104" mass="12098">MNPFEQVPGDVVLNNFELNKIEIWCEERGRKCITHVYGWNINDADLKEHLKNIKSKRGCNGCIKDVDKDDSLIKVLQLQGNHKEYIIEYLKNQGIDEEIIKLKG</sequence>
<name>A0A6C0DA48_9ZZZZ</name>
<dbReference type="AlphaFoldDB" id="A0A6C0DA48"/>
<dbReference type="InterPro" id="IPR036877">
    <property type="entry name" value="SUI1_dom_sf"/>
</dbReference>
<dbReference type="GO" id="GO:0003743">
    <property type="term" value="F:translation initiation factor activity"/>
    <property type="evidence" value="ECO:0007669"/>
    <property type="project" value="InterPro"/>
</dbReference>
<organism evidence="2">
    <name type="scientific">viral metagenome</name>
    <dbReference type="NCBI Taxonomy" id="1070528"/>
    <lineage>
        <taxon>unclassified sequences</taxon>
        <taxon>metagenomes</taxon>
        <taxon>organismal metagenomes</taxon>
    </lineage>
</organism>
<proteinExistence type="predicted"/>
<protein>
    <recommendedName>
        <fullName evidence="1">SUI1 domain-containing protein</fullName>
    </recommendedName>
</protein>
<reference evidence="2" key="1">
    <citation type="journal article" date="2020" name="Nature">
        <title>Giant virus diversity and host interactions through global metagenomics.</title>
        <authorList>
            <person name="Schulz F."/>
            <person name="Roux S."/>
            <person name="Paez-Espino D."/>
            <person name="Jungbluth S."/>
            <person name="Walsh D.A."/>
            <person name="Denef V.J."/>
            <person name="McMahon K.D."/>
            <person name="Konstantinidis K.T."/>
            <person name="Eloe-Fadrosh E.A."/>
            <person name="Kyrpides N.C."/>
            <person name="Woyke T."/>
        </authorList>
    </citation>
    <scope>NUCLEOTIDE SEQUENCE</scope>
    <source>
        <strain evidence="2">GVMAG-M-3300023174-131</strain>
    </source>
</reference>